<evidence type="ECO:0000259" key="2">
    <source>
        <dbReference type="Pfam" id="PF05838"/>
    </source>
</evidence>
<dbReference type="AlphaFoldDB" id="A0A2P9HJY1"/>
<dbReference type="Gene3D" id="1.20.141.10">
    <property type="entry name" value="Chitosanase, subunit A, domain 1"/>
    <property type="match status" value="1"/>
</dbReference>
<feature type="domain" description="TtsA-like Glycoside hydrolase family 108" evidence="2">
    <location>
        <begin position="3"/>
        <end position="84"/>
    </location>
</feature>
<accession>A0A2P9HJY1</accession>
<dbReference type="Proteomes" id="UP000246073">
    <property type="component" value="Unassembled WGS sequence"/>
</dbReference>
<evidence type="ECO:0000259" key="3">
    <source>
        <dbReference type="Pfam" id="PF09374"/>
    </source>
</evidence>
<dbReference type="InterPro" id="IPR018537">
    <property type="entry name" value="Peptidoglycan-bd_3"/>
</dbReference>
<name>A0A2P9HJY1_9HYPH</name>
<feature type="transmembrane region" description="Helical" evidence="1">
    <location>
        <begin position="233"/>
        <end position="253"/>
    </location>
</feature>
<sequence length="260" mass="27303">MLFGDEGGYSNRATDSGGPTKFGITHKTLAAYRGVSSVTAQQVKDMTIQEAEEIYRRSYWLQSGGDLLPSGLDYAVFNSGVMSGPARAVKILQSVVGVNQDGVIGVQTVAAVKAYRGGVEQLIRDYCNAYMTFLRSLGGKQGFSANGRGWTIRITGVDPKGQWKTTPGVVGNALAMSRRGTVTPTNVADPAGAPKANPKDTSIVETLKKPEAWGPLGGLIGGVTGIASGTGPIQWAFAIIMVAGVLYGLYTLIQRQKAAA</sequence>
<protein>
    <submittedName>
        <fullName evidence="4">SECRETION ACTIVATOR PROTEIN</fullName>
    </submittedName>
</protein>
<keyword evidence="1" id="KW-0472">Membrane</keyword>
<dbReference type="SUPFAM" id="SSF53955">
    <property type="entry name" value="Lysozyme-like"/>
    <property type="match status" value="1"/>
</dbReference>
<dbReference type="Pfam" id="PF05838">
    <property type="entry name" value="Glyco_hydro_108"/>
    <property type="match status" value="1"/>
</dbReference>
<dbReference type="EMBL" id="OOFM01000005">
    <property type="protein sequence ID" value="SPL64399.1"/>
    <property type="molecule type" value="Genomic_DNA"/>
</dbReference>
<dbReference type="CDD" id="cd13926">
    <property type="entry name" value="N-acetylmuramidase_GH108"/>
    <property type="match status" value="1"/>
</dbReference>
<evidence type="ECO:0000313" key="5">
    <source>
        <dbReference type="Proteomes" id="UP000246073"/>
    </source>
</evidence>
<keyword evidence="1" id="KW-1133">Transmembrane helix</keyword>
<feature type="domain" description="Peptidoglycan binding" evidence="3">
    <location>
        <begin position="87"/>
        <end position="151"/>
    </location>
</feature>
<evidence type="ECO:0000313" key="4">
    <source>
        <dbReference type="EMBL" id="SPL64399.1"/>
    </source>
</evidence>
<evidence type="ECO:0000256" key="1">
    <source>
        <dbReference type="SAM" id="Phobius"/>
    </source>
</evidence>
<gene>
    <name evidence="4" type="ORF">OHAE_266</name>
</gene>
<dbReference type="InterPro" id="IPR008565">
    <property type="entry name" value="TtsA-like_GH18_dom"/>
</dbReference>
<dbReference type="InterPro" id="IPR023346">
    <property type="entry name" value="Lysozyme-like_dom_sf"/>
</dbReference>
<dbReference type="Pfam" id="PF09374">
    <property type="entry name" value="PG_binding_3"/>
    <property type="match status" value="1"/>
</dbReference>
<organism evidence="4 5">
    <name type="scientific">Ochrobactrum soli</name>
    <dbReference type="NCBI Taxonomy" id="2448455"/>
    <lineage>
        <taxon>Bacteria</taxon>
        <taxon>Pseudomonadati</taxon>
        <taxon>Pseudomonadota</taxon>
        <taxon>Alphaproteobacteria</taxon>
        <taxon>Hyphomicrobiales</taxon>
        <taxon>Brucellaceae</taxon>
        <taxon>Brucella/Ochrobactrum group</taxon>
        <taxon>Ochrobactrum</taxon>
    </lineage>
</organism>
<proteinExistence type="predicted"/>
<reference evidence="5" key="1">
    <citation type="submission" date="2017-12" db="EMBL/GenBank/DDBJ databases">
        <authorList>
            <person name="Diaz M."/>
        </authorList>
    </citation>
    <scope>NUCLEOTIDE SEQUENCE [LARGE SCALE GENOMIC DNA]</scope>
    <source>
        <strain evidence="5">FI11154</strain>
    </source>
</reference>
<keyword evidence="1" id="KW-0812">Transmembrane</keyword>